<dbReference type="Pfam" id="PF18433">
    <property type="entry name" value="DUF5610"/>
    <property type="match status" value="1"/>
</dbReference>
<feature type="compositionally biased region" description="Polar residues" evidence="1">
    <location>
        <begin position="27"/>
        <end position="47"/>
    </location>
</feature>
<dbReference type="Proteomes" id="UP001595840">
    <property type="component" value="Unassembled WGS sequence"/>
</dbReference>
<name>A0ABV8V8W4_9GAMM</name>
<feature type="region of interest" description="Disordered" evidence="1">
    <location>
        <begin position="27"/>
        <end position="58"/>
    </location>
</feature>
<evidence type="ECO:0000259" key="2">
    <source>
        <dbReference type="Pfam" id="PF18433"/>
    </source>
</evidence>
<sequence length="380" mass="40528">MLGSIHSFTSQYQASQGFRSLNSNLQQPLAGQTQRAPVGLSPTQSSKALEGPSAVTSAPVTADRAAGNILLFIENQLKVDVANGDSKAQLQSRFDAGLKGFLQGFNEAKEQLSEMGLLSDALADDIGATYDKVMQGLGQLAEELGLDTSAIPTPTTPTEKPAQVDRFGVGNIQRQAGVVKAQKSFDFTVQTQEGDKVTISASSRFAAKGVESAQGSSLRVNQSQQFDLTINGDLNADEIAAINDLLSQVNDLSEQFFNGDLDAAFEAALDLGFDAEEIASFAVDLKYSVTQKVRTTYGQGANETSPLRAPMQPFSQLADQVQSALESAKQFLNSNELLNSLLAERLEADQELKDVKGSMGNLHKLFGDVNHAMAEKLATA</sequence>
<accession>A0ABV8V8W4</accession>
<gene>
    <name evidence="3" type="ORF">ACFOX3_17510</name>
</gene>
<feature type="domain" description="DUF5610" evidence="2">
    <location>
        <begin position="20"/>
        <end position="140"/>
    </location>
</feature>
<dbReference type="RefSeq" id="WP_290262693.1">
    <property type="nucleotide sequence ID" value="NZ_JAUFQG010000004.1"/>
</dbReference>
<comment type="caution">
    <text evidence="3">The sequence shown here is derived from an EMBL/GenBank/DDBJ whole genome shotgun (WGS) entry which is preliminary data.</text>
</comment>
<dbReference type="EMBL" id="JBHSCX010000021">
    <property type="protein sequence ID" value="MFC4364118.1"/>
    <property type="molecule type" value="Genomic_DNA"/>
</dbReference>
<evidence type="ECO:0000313" key="3">
    <source>
        <dbReference type="EMBL" id="MFC4364118.1"/>
    </source>
</evidence>
<protein>
    <submittedName>
        <fullName evidence="3">DUF5610 domain-containing protein</fullName>
    </submittedName>
</protein>
<evidence type="ECO:0000256" key="1">
    <source>
        <dbReference type="SAM" id="MobiDB-lite"/>
    </source>
</evidence>
<dbReference type="Gene3D" id="1.10.132.90">
    <property type="match status" value="1"/>
</dbReference>
<proteinExistence type="predicted"/>
<dbReference type="InterPro" id="IPR041651">
    <property type="entry name" value="DUF5610"/>
</dbReference>
<keyword evidence="4" id="KW-1185">Reference proteome</keyword>
<organism evidence="3 4">
    <name type="scientific">Simiduia curdlanivorans</name>
    <dbReference type="NCBI Taxonomy" id="1492769"/>
    <lineage>
        <taxon>Bacteria</taxon>
        <taxon>Pseudomonadati</taxon>
        <taxon>Pseudomonadota</taxon>
        <taxon>Gammaproteobacteria</taxon>
        <taxon>Cellvibrionales</taxon>
        <taxon>Cellvibrionaceae</taxon>
        <taxon>Simiduia</taxon>
    </lineage>
</organism>
<evidence type="ECO:0000313" key="4">
    <source>
        <dbReference type="Proteomes" id="UP001595840"/>
    </source>
</evidence>
<reference evidence="4" key="1">
    <citation type="journal article" date="2019" name="Int. J. Syst. Evol. Microbiol.">
        <title>The Global Catalogue of Microorganisms (GCM) 10K type strain sequencing project: providing services to taxonomists for standard genome sequencing and annotation.</title>
        <authorList>
            <consortium name="The Broad Institute Genomics Platform"/>
            <consortium name="The Broad Institute Genome Sequencing Center for Infectious Disease"/>
            <person name="Wu L."/>
            <person name="Ma J."/>
        </authorList>
    </citation>
    <scope>NUCLEOTIDE SEQUENCE [LARGE SCALE GENOMIC DNA]</scope>
    <source>
        <strain evidence="4">CECT 8570</strain>
    </source>
</reference>